<dbReference type="EMBL" id="OMOF01000812">
    <property type="protein sequence ID" value="SPF55447.1"/>
    <property type="molecule type" value="Genomic_DNA"/>
</dbReference>
<evidence type="ECO:0000313" key="1">
    <source>
        <dbReference type="EMBL" id="SPF55447.1"/>
    </source>
</evidence>
<reference evidence="2" key="1">
    <citation type="submission" date="2018-02" db="EMBL/GenBank/DDBJ databases">
        <authorList>
            <person name="Hausmann B."/>
        </authorList>
    </citation>
    <scope>NUCLEOTIDE SEQUENCE [LARGE SCALE GENOMIC DNA]</scope>
    <source>
        <strain evidence="2">Peat soil MAG SbF1</strain>
    </source>
</reference>
<accession>A0A2U3LU32</accession>
<organism evidence="1 2">
    <name type="scientific">Candidatus Desulfosporosinus infrequens</name>
    <dbReference type="NCBI Taxonomy" id="2043169"/>
    <lineage>
        <taxon>Bacteria</taxon>
        <taxon>Bacillati</taxon>
        <taxon>Bacillota</taxon>
        <taxon>Clostridia</taxon>
        <taxon>Eubacteriales</taxon>
        <taxon>Desulfitobacteriaceae</taxon>
        <taxon>Desulfosporosinus</taxon>
    </lineage>
</organism>
<sequence length="240" mass="28186">MRFYGRYRRYYSPKPLSEIKYLEFQLDGIDADVKYILFNFNDVTLNKFFEAYEHQHGATSANYAVKSFSDWKSGAKKCSAATLKKLIELAPRFFTSNQRFELVKKIHHKTKDECIRNEYSHFEFILGKHENQQHLYHKLNNICSKPLTYSIPDRFTNLMSWLCDGDSEIARNMLCTIEQEYSIAITSAAKIEVERLMSMIRHNNSNAIGTHVIRFPYDNVHITVRHLTGSEKLMKFVFGE</sequence>
<dbReference type="Proteomes" id="UP000238916">
    <property type="component" value="Unassembled WGS sequence"/>
</dbReference>
<proteinExistence type="predicted"/>
<evidence type="ECO:0000313" key="2">
    <source>
        <dbReference type="Proteomes" id="UP000238916"/>
    </source>
</evidence>
<name>A0A2U3LU32_9FIRM</name>
<protein>
    <submittedName>
        <fullName evidence="1">Uncharacterized protein</fullName>
    </submittedName>
</protein>
<gene>
    <name evidence="1" type="ORF">SBF1_830008</name>
</gene>
<dbReference type="OrthoDB" id="7850467at2"/>
<dbReference type="AlphaFoldDB" id="A0A2U3LU32"/>